<dbReference type="AlphaFoldDB" id="A0A3B0ZRU8"/>
<feature type="domain" description="Histidine kinase" evidence="7">
    <location>
        <begin position="225"/>
        <end position="438"/>
    </location>
</feature>
<dbReference type="PANTHER" id="PTHR43047:SF9">
    <property type="entry name" value="HISTIDINE KINASE"/>
    <property type="match status" value="1"/>
</dbReference>
<evidence type="ECO:0000259" key="8">
    <source>
        <dbReference type="PROSITE" id="PS50110"/>
    </source>
</evidence>
<dbReference type="InterPro" id="IPR011006">
    <property type="entry name" value="CheY-like_superfamily"/>
</dbReference>
<dbReference type="Pfam" id="PF00512">
    <property type="entry name" value="HisKA"/>
    <property type="match status" value="1"/>
</dbReference>
<feature type="transmembrane region" description="Helical" evidence="6">
    <location>
        <begin position="84"/>
        <end position="108"/>
    </location>
</feature>
<evidence type="ECO:0000256" key="6">
    <source>
        <dbReference type="SAM" id="Phobius"/>
    </source>
</evidence>
<comment type="catalytic activity">
    <reaction evidence="1">
        <text>ATP + protein L-histidine = ADP + protein N-phospho-L-histidine.</text>
        <dbReference type="EC" id="2.7.13.3"/>
    </reaction>
</comment>
<dbReference type="InterPro" id="IPR003594">
    <property type="entry name" value="HATPase_dom"/>
</dbReference>
<evidence type="ECO:0000256" key="2">
    <source>
        <dbReference type="ARBA" id="ARBA00012438"/>
    </source>
</evidence>
<dbReference type="InterPro" id="IPR036890">
    <property type="entry name" value="HATPase_C_sf"/>
</dbReference>
<dbReference type="FunFam" id="3.30.565.10:FF:000049">
    <property type="entry name" value="Two-component sensor histidine kinase"/>
    <property type="match status" value="1"/>
</dbReference>
<dbReference type="InterPro" id="IPR005467">
    <property type="entry name" value="His_kinase_dom"/>
</dbReference>
<dbReference type="PANTHER" id="PTHR43047">
    <property type="entry name" value="TWO-COMPONENT HISTIDINE PROTEIN KINASE"/>
    <property type="match status" value="1"/>
</dbReference>
<dbReference type="CDD" id="cd00082">
    <property type="entry name" value="HisKA"/>
    <property type="match status" value="1"/>
</dbReference>
<keyword evidence="6" id="KW-0472">Membrane</keyword>
<dbReference type="PROSITE" id="PS50110">
    <property type="entry name" value="RESPONSE_REGULATORY"/>
    <property type="match status" value="1"/>
</dbReference>
<proteinExistence type="predicted"/>
<evidence type="ECO:0000313" key="9">
    <source>
        <dbReference type="EMBL" id="VAW90813.1"/>
    </source>
</evidence>
<keyword evidence="6" id="KW-1133">Transmembrane helix</keyword>
<organism evidence="9">
    <name type="scientific">hydrothermal vent metagenome</name>
    <dbReference type="NCBI Taxonomy" id="652676"/>
    <lineage>
        <taxon>unclassified sequences</taxon>
        <taxon>metagenomes</taxon>
        <taxon>ecological metagenomes</taxon>
    </lineage>
</organism>
<evidence type="ECO:0000256" key="5">
    <source>
        <dbReference type="ARBA" id="ARBA00022777"/>
    </source>
</evidence>
<dbReference type="CDD" id="cd00156">
    <property type="entry name" value="REC"/>
    <property type="match status" value="1"/>
</dbReference>
<feature type="domain" description="Response regulatory" evidence="8">
    <location>
        <begin position="461"/>
        <end position="578"/>
    </location>
</feature>
<keyword evidence="5" id="KW-0418">Kinase</keyword>
<dbReference type="SMART" id="SM00387">
    <property type="entry name" value="HATPase_c"/>
    <property type="match status" value="1"/>
</dbReference>
<dbReference type="EC" id="2.7.13.3" evidence="2"/>
<evidence type="ECO:0000256" key="1">
    <source>
        <dbReference type="ARBA" id="ARBA00000085"/>
    </source>
</evidence>
<dbReference type="InterPro" id="IPR003661">
    <property type="entry name" value="HisK_dim/P_dom"/>
</dbReference>
<feature type="transmembrane region" description="Helical" evidence="6">
    <location>
        <begin position="51"/>
        <end position="72"/>
    </location>
</feature>
<reference evidence="9" key="1">
    <citation type="submission" date="2018-06" db="EMBL/GenBank/DDBJ databases">
        <authorList>
            <person name="Zhirakovskaya E."/>
        </authorList>
    </citation>
    <scope>NUCLEOTIDE SEQUENCE</scope>
</reference>
<dbReference type="GO" id="GO:0009927">
    <property type="term" value="F:histidine phosphotransfer kinase activity"/>
    <property type="evidence" value="ECO:0007669"/>
    <property type="project" value="TreeGrafter"/>
</dbReference>
<evidence type="ECO:0000256" key="3">
    <source>
        <dbReference type="ARBA" id="ARBA00022553"/>
    </source>
</evidence>
<feature type="transmembrane region" description="Helical" evidence="6">
    <location>
        <begin position="114"/>
        <end position="133"/>
    </location>
</feature>
<dbReference type="InterPro" id="IPR001789">
    <property type="entry name" value="Sig_transdc_resp-reg_receiver"/>
</dbReference>
<dbReference type="SUPFAM" id="SSF52172">
    <property type="entry name" value="CheY-like"/>
    <property type="match status" value="1"/>
</dbReference>
<keyword evidence="3" id="KW-0597">Phosphoprotein</keyword>
<feature type="transmembrane region" description="Helical" evidence="6">
    <location>
        <begin position="24"/>
        <end position="45"/>
    </location>
</feature>
<accession>A0A3B0ZRU8</accession>
<dbReference type="SMART" id="SM00388">
    <property type="entry name" value="HisKA"/>
    <property type="match status" value="1"/>
</dbReference>
<keyword evidence="6" id="KW-0812">Transmembrane</keyword>
<gene>
    <name evidence="9" type="ORF">MNBD_GAMMA22-283</name>
</gene>
<dbReference type="Pfam" id="PF02518">
    <property type="entry name" value="HATPase_c"/>
    <property type="match status" value="1"/>
</dbReference>
<dbReference type="Gene3D" id="3.30.565.10">
    <property type="entry name" value="Histidine kinase-like ATPase, C-terminal domain"/>
    <property type="match status" value="1"/>
</dbReference>
<keyword evidence="4" id="KW-0808">Transferase</keyword>
<dbReference type="Gene3D" id="1.10.287.130">
    <property type="match status" value="1"/>
</dbReference>
<dbReference type="GO" id="GO:0000155">
    <property type="term" value="F:phosphorelay sensor kinase activity"/>
    <property type="evidence" value="ECO:0007669"/>
    <property type="project" value="InterPro"/>
</dbReference>
<feature type="transmembrane region" description="Helical" evidence="6">
    <location>
        <begin position="163"/>
        <end position="182"/>
    </location>
</feature>
<name>A0A3B0ZRU8_9ZZZZ</name>
<sequence length="580" mass="65365">MSTSKNQYQKEITFEKICLLYKHLPPILAVNIVVSTTMCLGLWSVVSKTALLLWLFLISIVLALRLFSYFYYQRHFRPEKIKQFSLFLTLGSGITGLLWGIGSVILFPVSQLDYQLFILFVLVGMGAGSFSSLTTYLPTFYAFFPISMLPLSIYFFYQGEPIQLSLAIMTLAFIMALSYFALNINRTHTESLRLRFENTDLLEQLRQQKNAAELANVSKSKFLAAASHDLRQPLHALTLFTSVLDESIKDGSNRGVIDKIKSTVLSLQNLFNALLDISRLEAGVMKVEKTTFNLKRLFDILSNDFNPQASEKSIYILWPVCDYSVYSDQSLLEQILRNYISNAIRYTDAGKISITLETFDNLITISVIDTGMGIPEGDQKKIFHEFHQLNTLQRNSNEGIGLGLAIVQRSAKLLGHEINMQSQLSKGSSFSITVDLALNNSTDLVHEPSVELNKVALHHSLIVVVDDESNVLEGTKTLLQLWGCDVITASNKTELMTYLEKTDRTPDGIIADYRLQENQTGFDVIHALHKKYHSAIPAVIVTGDIKSEQLLLSNTNQFQVLHKPVPAVKLRTFLHNVQCR</sequence>
<feature type="transmembrane region" description="Helical" evidence="6">
    <location>
        <begin position="140"/>
        <end position="157"/>
    </location>
</feature>
<evidence type="ECO:0000256" key="4">
    <source>
        <dbReference type="ARBA" id="ARBA00022679"/>
    </source>
</evidence>
<dbReference type="InterPro" id="IPR036097">
    <property type="entry name" value="HisK_dim/P_sf"/>
</dbReference>
<evidence type="ECO:0000259" key="7">
    <source>
        <dbReference type="PROSITE" id="PS50109"/>
    </source>
</evidence>
<dbReference type="PROSITE" id="PS50109">
    <property type="entry name" value="HIS_KIN"/>
    <property type="match status" value="1"/>
</dbReference>
<dbReference type="InterPro" id="IPR004358">
    <property type="entry name" value="Sig_transdc_His_kin-like_C"/>
</dbReference>
<dbReference type="PRINTS" id="PR00344">
    <property type="entry name" value="BCTRLSENSOR"/>
</dbReference>
<dbReference type="GO" id="GO:0005886">
    <property type="term" value="C:plasma membrane"/>
    <property type="evidence" value="ECO:0007669"/>
    <property type="project" value="TreeGrafter"/>
</dbReference>
<protein>
    <recommendedName>
        <fullName evidence="2">histidine kinase</fullName>
        <ecNumber evidence="2">2.7.13.3</ecNumber>
    </recommendedName>
</protein>
<dbReference type="Gene3D" id="3.40.50.2300">
    <property type="match status" value="1"/>
</dbReference>
<dbReference type="SUPFAM" id="SSF47384">
    <property type="entry name" value="Homodimeric domain of signal transducing histidine kinase"/>
    <property type="match status" value="1"/>
</dbReference>
<dbReference type="SMART" id="SM00448">
    <property type="entry name" value="REC"/>
    <property type="match status" value="1"/>
</dbReference>
<dbReference type="EMBL" id="UOFS01000002">
    <property type="protein sequence ID" value="VAW90813.1"/>
    <property type="molecule type" value="Genomic_DNA"/>
</dbReference>
<dbReference type="SUPFAM" id="SSF55874">
    <property type="entry name" value="ATPase domain of HSP90 chaperone/DNA topoisomerase II/histidine kinase"/>
    <property type="match status" value="1"/>
</dbReference>
<dbReference type="Pfam" id="PF00072">
    <property type="entry name" value="Response_reg"/>
    <property type="match status" value="1"/>
</dbReference>